<evidence type="ECO:0000256" key="2">
    <source>
        <dbReference type="SAM" id="Phobius"/>
    </source>
</evidence>
<dbReference type="Proteomes" id="UP000198589">
    <property type="component" value="Unassembled WGS sequence"/>
</dbReference>
<gene>
    <name evidence="3" type="ORF">SAMN05216574_10870</name>
</gene>
<keyword evidence="2" id="KW-1133">Transmembrane helix</keyword>
<keyword evidence="2" id="KW-0472">Membrane</keyword>
<accession>A0A1I2FCS6</accession>
<dbReference type="AlphaFoldDB" id="A0A1I2FCS6"/>
<organism evidence="3 4">
    <name type="scientific">Blastococcus tunisiensis</name>
    <dbReference type="NCBI Taxonomy" id="1798228"/>
    <lineage>
        <taxon>Bacteria</taxon>
        <taxon>Bacillati</taxon>
        <taxon>Actinomycetota</taxon>
        <taxon>Actinomycetes</taxon>
        <taxon>Geodermatophilales</taxon>
        <taxon>Geodermatophilaceae</taxon>
        <taxon>Blastococcus</taxon>
    </lineage>
</organism>
<sequence>MSAVAEVTRLAALGTGLAAVVAGALALVVTRRPLPALAVLLDLLLAAGLLRLAGDPDWQGIVTAAAIVALRHLIGVGLRAGGRAWTGPRPPAASAQEKSAL</sequence>
<name>A0A1I2FCS6_9ACTN</name>
<dbReference type="EMBL" id="FOND01000008">
    <property type="protein sequence ID" value="SFF03182.1"/>
    <property type="molecule type" value="Genomic_DNA"/>
</dbReference>
<evidence type="ECO:0000313" key="4">
    <source>
        <dbReference type="Proteomes" id="UP000198589"/>
    </source>
</evidence>
<feature type="transmembrane region" description="Helical" evidence="2">
    <location>
        <begin position="61"/>
        <end position="81"/>
    </location>
</feature>
<reference evidence="4" key="1">
    <citation type="submission" date="2016-10" db="EMBL/GenBank/DDBJ databases">
        <authorList>
            <person name="Varghese N."/>
            <person name="Submissions S."/>
        </authorList>
    </citation>
    <scope>NUCLEOTIDE SEQUENCE [LARGE SCALE GENOMIC DNA]</scope>
    <source>
        <strain evidence="4">DSM 46838</strain>
    </source>
</reference>
<evidence type="ECO:0000313" key="3">
    <source>
        <dbReference type="EMBL" id="SFF03182.1"/>
    </source>
</evidence>
<evidence type="ECO:0008006" key="5">
    <source>
        <dbReference type="Google" id="ProtNLM"/>
    </source>
</evidence>
<keyword evidence="4" id="KW-1185">Reference proteome</keyword>
<proteinExistence type="predicted"/>
<feature type="transmembrane region" description="Helical" evidence="2">
    <location>
        <begin position="36"/>
        <end position="54"/>
    </location>
</feature>
<dbReference type="STRING" id="1798228.SAMN05216574_10870"/>
<feature type="region of interest" description="Disordered" evidence="1">
    <location>
        <begin position="81"/>
        <end position="101"/>
    </location>
</feature>
<evidence type="ECO:0000256" key="1">
    <source>
        <dbReference type="SAM" id="MobiDB-lite"/>
    </source>
</evidence>
<protein>
    <recommendedName>
        <fullName evidence="5">DUF1622 domain-containing protein</fullName>
    </recommendedName>
</protein>
<keyword evidence="2" id="KW-0812">Transmembrane</keyword>
<dbReference type="RefSeq" id="WP_092198460.1">
    <property type="nucleotide sequence ID" value="NZ_FOND01000008.1"/>
</dbReference>